<feature type="chain" id="PRO_5023892403" description="Malectin-like domain-containing protein" evidence="7">
    <location>
        <begin position="26"/>
        <end position="326"/>
    </location>
</feature>
<dbReference type="Proteomes" id="UP000324897">
    <property type="component" value="Chromosome 7"/>
</dbReference>
<comment type="caution">
    <text evidence="9">The sequence shown here is derived from an EMBL/GenBank/DDBJ whole genome shotgun (WGS) entry which is preliminary data.</text>
</comment>
<keyword evidence="5" id="KW-0325">Glycoprotein</keyword>
<keyword evidence="4" id="KW-0067">ATP-binding</keyword>
<dbReference type="FunFam" id="2.60.120.430:FF:000007">
    <property type="entry name" value="FERONIA receptor-like kinase"/>
    <property type="match status" value="1"/>
</dbReference>
<protein>
    <recommendedName>
        <fullName evidence="8">Malectin-like domain-containing protein</fullName>
    </recommendedName>
</protein>
<dbReference type="GO" id="GO:0005524">
    <property type="term" value="F:ATP binding"/>
    <property type="evidence" value="ECO:0007669"/>
    <property type="project" value="UniProtKB-KW"/>
</dbReference>
<dbReference type="AlphaFoldDB" id="A0A5J9U571"/>
<name>A0A5J9U571_9POAL</name>
<dbReference type="Gramene" id="TVU18726">
    <property type="protein sequence ID" value="TVU18726"/>
    <property type="gene ID" value="EJB05_34838"/>
</dbReference>
<dbReference type="PANTHER" id="PTHR34590:SF5">
    <property type="entry name" value="OS04G0586500 PROTEIN"/>
    <property type="match status" value="1"/>
</dbReference>
<comment type="subcellular location">
    <subcellularLocation>
        <location evidence="1">Membrane</location>
        <topology evidence="1">Single-pass type I membrane protein</topology>
    </subcellularLocation>
</comment>
<organism evidence="9 10">
    <name type="scientific">Eragrostis curvula</name>
    <name type="common">weeping love grass</name>
    <dbReference type="NCBI Taxonomy" id="38414"/>
    <lineage>
        <taxon>Eukaryota</taxon>
        <taxon>Viridiplantae</taxon>
        <taxon>Streptophyta</taxon>
        <taxon>Embryophyta</taxon>
        <taxon>Tracheophyta</taxon>
        <taxon>Spermatophyta</taxon>
        <taxon>Magnoliopsida</taxon>
        <taxon>Liliopsida</taxon>
        <taxon>Poales</taxon>
        <taxon>Poaceae</taxon>
        <taxon>PACMAD clade</taxon>
        <taxon>Chloridoideae</taxon>
        <taxon>Eragrostideae</taxon>
        <taxon>Eragrostidinae</taxon>
        <taxon>Eragrostis</taxon>
    </lineage>
</organism>
<evidence type="ECO:0000256" key="5">
    <source>
        <dbReference type="ARBA" id="ARBA00023180"/>
    </source>
</evidence>
<sequence length="326" mass="35916">MVHPTFLVVLICLILLCLFPLDVAADNSSTISDPIRLDCGASTTTGPDIDNRTWDGKLDLTFAPSTHRNGSYAFMNGIEIVPTHDLFTTQTPTLANGGKPNPFIVDPTWGFQTMYRLNVGGLYISPRDDVDFYRVWNDDSPYIGAGYGVTFGKDNNVTIKYTPSVPNYTAPVDVYATARSVGIIGKVNLSDNLTWILPVDAGFYYLVRFHFCEIQYHPTTEPNQGSSFSIYINYQTAQEEMDVLGVSGGIGKTVYRDYVTVITGFGQMELFVSLQPDMSRAQNYHDAILNGLEIFKLQTDGANSLAGLNSPLPPSPNMDQNETSGR</sequence>
<evidence type="ECO:0000256" key="2">
    <source>
        <dbReference type="ARBA" id="ARBA00022679"/>
    </source>
</evidence>
<dbReference type="InterPro" id="IPR045272">
    <property type="entry name" value="ANXUR1/2-like"/>
</dbReference>
<evidence type="ECO:0000256" key="3">
    <source>
        <dbReference type="ARBA" id="ARBA00022741"/>
    </source>
</evidence>
<gene>
    <name evidence="9" type="ORF">EJB05_34838</name>
</gene>
<evidence type="ECO:0000256" key="1">
    <source>
        <dbReference type="ARBA" id="ARBA00004479"/>
    </source>
</evidence>
<evidence type="ECO:0000313" key="9">
    <source>
        <dbReference type="EMBL" id="TVU18726.1"/>
    </source>
</evidence>
<dbReference type="EMBL" id="RWGY01000029">
    <property type="protein sequence ID" value="TVU18726.1"/>
    <property type="molecule type" value="Genomic_DNA"/>
</dbReference>
<dbReference type="OrthoDB" id="782603at2759"/>
<dbReference type="PANTHER" id="PTHR34590">
    <property type="entry name" value="OS03G0124300 PROTEIN-RELATED"/>
    <property type="match status" value="1"/>
</dbReference>
<dbReference type="GO" id="GO:0004714">
    <property type="term" value="F:transmembrane receptor protein tyrosine kinase activity"/>
    <property type="evidence" value="ECO:0007669"/>
    <property type="project" value="InterPro"/>
</dbReference>
<feature type="compositionally biased region" description="Polar residues" evidence="6">
    <location>
        <begin position="317"/>
        <end position="326"/>
    </location>
</feature>
<evidence type="ECO:0000256" key="4">
    <source>
        <dbReference type="ARBA" id="ARBA00022840"/>
    </source>
</evidence>
<feature type="non-terminal residue" evidence="9">
    <location>
        <position position="1"/>
    </location>
</feature>
<dbReference type="Gene3D" id="2.60.120.430">
    <property type="entry name" value="Galactose-binding lectin"/>
    <property type="match status" value="1"/>
</dbReference>
<accession>A0A5J9U571</accession>
<evidence type="ECO:0000259" key="8">
    <source>
        <dbReference type="Pfam" id="PF12819"/>
    </source>
</evidence>
<keyword evidence="7" id="KW-0732">Signal</keyword>
<feature type="signal peptide" evidence="7">
    <location>
        <begin position="1"/>
        <end position="25"/>
    </location>
</feature>
<feature type="region of interest" description="Disordered" evidence="6">
    <location>
        <begin position="306"/>
        <end position="326"/>
    </location>
</feature>
<keyword evidence="3" id="KW-0547">Nucleotide-binding</keyword>
<keyword evidence="2" id="KW-0808">Transferase</keyword>
<evidence type="ECO:0000256" key="6">
    <source>
        <dbReference type="SAM" id="MobiDB-lite"/>
    </source>
</evidence>
<proteinExistence type="predicted"/>
<evidence type="ECO:0000256" key="7">
    <source>
        <dbReference type="SAM" id="SignalP"/>
    </source>
</evidence>
<reference evidence="9 10" key="1">
    <citation type="journal article" date="2019" name="Sci. Rep.">
        <title>A high-quality genome of Eragrostis curvula grass provides insights into Poaceae evolution and supports new strategies to enhance forage quality.</title>
        <authorList>
            <person name="Carballo J."/>
            <person name="Santos B.A.C.M."/>
            <person name="Zappacosta D."/>
            <person name="Garbus I."/>
            <person name="Selva J.P."/>
            <person name="Gallo C.A."/>
            <person name="Diaz A."/>
            <person name="Albertini E."/>
            <person name="Caccamo M."/>
            <person name="Echenique V."/>
        </authorList>
    </citation>
    <scope>NUCLEOTIDE SEQUENCE [LARGE SCALE GENOMIC DNA]</scope>
    <source>
        <strain evidence="10">cv. Victoria</strain>
        <tissue evidence="9">Leaf</tissue>
    </source>
</reference>
<keyword evidence="10" id="KW-1185">Reference proteome</keyword>
<evidence type="ECO:0000313" key="10">
    <source>
        <dbReference type="Proteomes" id="UP000324897"/>
    </source>
</evidence>
<dbReference type="Pfam" id="PF12819">
    <property type="entry name" value="Malectin_like"/>
    <property type="match status" value="1"/>
</dbReference>
<dbReference type="GO" id="GO:0016020">
    <property type="term" value="C:membrane"/>
    <property type="evidence" value="ECO:0007669"/>
    <property type="project" value="UniProtKB-SubCell"/>
</dbReference>
<dbReference type="InterPro" id="IPR024788">
    <property type="entry name" value="Malectin-like_Carb-bd_dom"/>
</dbReference>
<feature type="domain" description="Malectin-like" evidence="8">
    <location>
        <begin position="71"/>
        <end position="296"/>
    </location>
</feature>